<protein>
    <recommendedName>
        <fullName evidence="3">F-box domain-containing protein</fullName>
    </recommendedName>
</protein>
<name>A0A166T8B9_9AGAM</name>
<organism evidence="1 2">
    <name type="scientific">Athelia psychrophila</name>
    <dbReference type="NCBI Taxonomy" id="1759441"/>
    <lineage>
        <taxon>Eukaryota</taxon>
        <taxon>Fungi</taxon>
        <taxon>Dikarya</taxon>
        <taxon>Basidiomycota</taxon>
        <taxon>Agaricomycotina</taxon>
        <taxon>Agaricomycetes</taxon>
        <taxon>Agaricomycetidae</taxon>
        <taxon>Atheliales</taxon>
        <taxon>Atheliaceae</taxon>
        <taxon>Athelia</taxon>
    </lineage>
</organism>
<gene>
    <name evidence="1" type="ORF">FIBSPDRAFT_815057</name>
</gene>
<sequence>MVPSEITDAIIDHLHADVASLEKCSLICKNWLPSARYHLFRAISLHSWNID</sequence>
<proteinExistence type="predicted"/>
<keyword evidence="2" id="KW-1185">Reference proteome</keyword>
<evidence type="ECO:0000313" key="2">
    <source>
        <dbReference type="Proteomes" id="UP000076532"/>
    </source>
</evidence>
<dbReference type="EMBL" id="KV417494">
    <property type="protein sequence ID" value="KZP30332.1"/>
    <property type="molecule type" value="Genomic_DNA"/>
</dbReference>
<accession>A0A166T8B9</accession>
<evidence type="ECO:0000313" key="1">
    <source>
        <dbReference type="EMBL" id="KZP30332.1"/>
    </source>
</evidence>
<evidence type="ECO:0008006" key="3">
    <source>
        <dbReference type="Google" id="ProtNLM"/>
    </source>
</evidence>
<dbReference type="OrthoDB" id="2788229at2759"/>
<feature type="non-terminal residue" evidence="1">
    <location>
        <position position="51"/>
    </location>
</feature>
<dbReference type="Proteomes" id="UP000076532">
    <property type="component" value="Unassembled WGS sequence"/>
</dbReference>
<dbReference type="AlphaFoldDB" id="A0A166T8B9"/>
<reference evidence="1 2" key="1">
    <citation type="journal article" date="2016" name="Mol. Biol. Evol.">
        <title>Comparative Genomics of Early-Diverging Mushroom-Forming Fungi Provides Insights into the Origins of Lignocellulose Decay Capabilities.</title>
        <authorList>
            <person name="Nagy L.G."/>
            <person name="Riley R."/>
            <person name="Tritt A."/>
            <person name="Adam C."/>
            <person name="Daum C."/>
            <person name="Floudas D."/>
            <person name="Sun H."/>
            <person name="Yadav J.S."/>
            <person name="Pangilinan J."/>
            <person name="Larsson K.H."/>
            <person name="Matsuura K."/>
            <person name="Barry K."/>
            <person name="Labutti K."/>
            <person name="Kuo R."/>
            <person name="Ohm R.A."/>
            <person name="Bhattacharya S.S."/>
            <person name="Shirouzu T."/>
            <person name="Yoshinaga Y."/>
            <person name="Martin F.M."/>
            <person name="Grigoriev I.V."/>
            <person name="Hibbett D.S."/>
        </authorList>
    </citation>
    <scope>NUCLEOTIDE SEQUENCE [LARGE SCALE GENOMIC DNA]</scope>
    <source>
        <strain evidence="1 2">CBS 109695</strain>
    </source>
</reference>